<accession>A0A345Z4P3</accession>
<keyword evidence="1" id="KW-0472">Membrane</keyword>
<gene>
    <name evidence="2" type="ORF">SALLE_v1c09020</name>
</gene>
<name>A0A345Z4P3_9MOLU</name>
<feature type="transmembrane region" description="Helical" evidence="1">
    <location>
        <begin position="84"/>
        <end position="106"/>
    </location>
</feature>
<evidence type="ECO:0000256" key="1">
    <source>
        <dbReference type="SAM" id="Phobius"/>
    </source>
</evidence>
<organism evidence="2 3">
    <name type="scientific">Spiroplasma alleghenense</name>
    <dbReference type="NCBI Taxonomy" id="216931"/>
    <lineage>
        <taxon>Bacteria</taxon>
        <taxon>Bacillati</taxon>
        <taxon>Mycoplasmatota</taxon>
        <taxon>Mollicutes</taxon>
        <taxon>Entomoplasmatales</taxon>
        <taxon>Spiroplasmataceae</taxon>
        <taxon>Spiroplasma</taxon>
    </lineage>
</organism>
<dbReference type="Proteomes" id="UP000254792">
    <property type="component" value="Chromosome"/>
</dbReference>
<dbReference type="RefSeq" id="WP_115558465.1">
    <property type="nucleotide sequence ID" value="NZ_CP031376.1"/>
</dbReference>
<protein>
    <submittedName>
        <fullName evidence="2">Uncharacterized protein</fullName>
    </submittedName>
</protein>
<dbReference type="EMBL" id="CP031376">
    <property type="protein sequence ID" value="AXK51572.1"/>
    <property type="molecule type" value="Genomic_DNA"/>
</dbReference>
<evidence type="ECO:0000313" key="2">
    <source>
        <dbReference type="EMBL" id="AXK51572.1"/>
    </source>
</evidence>
<reference evidence="2 3" key="1">
    <citation type="submission" date="2018-07" db="EMBL/GenBank/DDBJ databases">
        <title>Complete genome sequence of Spiroplasma alleghenense PLHS-1 (ATCC 51752).</title>
        <authorList>
            <person name="Chou L."/>
            <person name="Lee T.-Y."/>
            <person name="Tsai Y.-M."/>
            <person name="Kuo C.-H."/>
        </authorList>
    </citation>
    <scope>NUCLEOTIDE SEQUENCE [LARGE SCALE GENOMIC DNA]</scope>
    <source>
        <strain evidence="2 3">PLHS-1</strain>
    </source>
</reference>
<dbReference type="AlphaFoldDB" id="A0A345Z4P3"/>
<keyword evidence="3" id="KW-1185">Reference proteome</keyword>
<keyword evidence="1" id="KW-0812">Transmembrane</keyword>
<sequence>MKKFKLHNKICFWLIFSLLSLGAIFSLSTYFYLIGENINVNNLSEVQKDFFNNFTNQDGKPIQIVFYSWNLITPFNKWVPPSNLLETNVCSWLMMPMASVFIYFILPMKKSWNREYDHTFVKSIYWFSLLIFFFILCFWQFLMYLNEDFYEMIFKKTLERKIDKNFLAENLGVEELERQTQIVVAELKIILKAKIDALILTSTIFLGLGITTWFYATMFNLIFAKKIINKDWENNCLKNSVDNS</sequence>
<keyword evidence="1" id="KW-1133">Transmembrane helix</keyword>
<feature type="transmembrane region" description="Helical" evidence="1">
    <location>
        <begin position="126"/>
        <end position="145"/>
    </location>
</feature>
<evidence type="ECO:0000313" key="3">
    <source>
        <dbReference type="Proteomes" id="UP000254792"/>
    </source>
</evidence>
<dbReference type="KEGG" id="salx:SALLE_v1c09020"/>
<feature type="transmembrane region" description="Helical" evidence="1">
    <location>
        <begin position="197"/>
        <end position="223"/>
    </location>
</feature>
<feature type="transmembrane region" description="Helical" evidence="1">
    <location>
        <begin position="12"/>
        <end position="33"/>
    </location>
</feature>
<proteinExistence type="predicted"/>